<protein>
    <submittedName>
        <fullName evidence="2">Uncharacterized protein</fullName>
    </submittedName>
</protein>
<dbReference type="EMBL" id="LR797270">
    <property type="protein sequence ID" value="CAB4198632.1"/>
    <property type="molecule type" value="Genomic_DNA"/>
</dbReference>
<organism evidence="2">
    <name type="scientific">uncultured Caudovirales phage</name>
    <dbReference type="NCBI Taxonomy" id="2100421"/>
    <lineage>
        <taxon>Viruses</taxon>
        <taxon>Duplodnaviria</taxon>
        <taxon>Heunggongvirae</taxon>
        <taxon>Uroviricota</taxon>
        <taxon>Caudoviricetes</taxon>
        <taxon>Peduoviridae</taxon>
        <taxon>Maltschvirus</taxon>
        <taxon>Maltschvirus maltsch</taxon>
    </lineage>
</organism>
<name>A0A6J5PG55_9CAUD</name>
<dbReference type="EMBL" id="LR796859">
    <property type="protein sequence ID" value="CAB4170413.1"/>
    <property type="molecule type" value="Genomic_DNA"/>
</dbReference>
<sequence length="147" mass="17409">MYGKKQWRGLEVEGRYSDIMTFFVRDLVDNKLVVKQYNEYPHYYFTIEYMKQIHSNVNPQCVSIIRDILDTTNCAITIEADTVTLKSIPVDLVNRCHIIYRIQDTAVQLLKDTDTLSIDAGWYRVHQITKCNMMEIKPDNYKFDEEL</sequence>
<gene>
    <name evidence="3" type="ORF">UFOVP1307_186</name>
    <name evidence="1" type="ORF">UFOVP651_160</name>
    <name evidence="2" type="ORF">UFOVP902_16</name>
</gene>
<evidence type="ECO:0000313" key="3">
    <source>
        <dbReference type="EMBL" id="CAB4198632.1"/>
    </source>
</evidence>
<reference evidence="2" key="1">
    <citation type="submission" date="2020-05" db="EMBL/GenBank/DDBJ databases">
        <authorList>
            <person name="Chiriac C."/>
            <person name="Salcher M."/>
            <person name="Ghai R."/>
            <person name="Kavagutti S V."/>
        </authorList>
    </citation>
    <scope>NUCLEOTIDE SEQUENCE</scope>
</reference>
<accession>A0A6J5PG55</accession>
<evidence type="ECO:0000313" key="2">
    <source>
        <dbReference type="EMBL" id="CAB4170413.1"/>
    </source>
</evidence>
<dbReference type="EMBL" id="LR796625">
    <property type="protein sequence ID" value="CAB4155265.1"/>
    <property type="molecule type" value="Genomic_DNA"/>
</dbReference>
<proteinExistence type="predicted"/>
<evidence type="ECO:0000313" key="1">
    <source>
        <dbReference type="EMBL" id="CAB4155265.1"/>
    </source>
</evidence>